<dbReference type="InterPro" id="IPR006132">
    <property type="entry name" value="Asp/Orn_carbamoyltranf_P-bd"/>
</dbReference>
<dbReference type="GO" id="GO:0042450">
    <property type="term" value="P:L-arginine biosynthetic process via ornithine"/>
    <property type="evidence" value="ECO:0007669"/>
    <property type="project" value="TreeGrafter"/>
</dbReference>
<dbReference type="EMBL" id="UINC01002726">
    <property type="protein sequence ID" value="SUZ99673.1"/>
    <property type="molecule type" value="Genomic_DNA"/>
</dbReference>
<dbReference type="PRINTS" id="PR00102">
    <property type="entry name" value="OTCASE"/>
</dbReference>
<dbReference type="AlphaFoldDB" id="A0A381SET7"/>
<feature type="domain" description="Aspartate/ornithine carbamoyltransferase Asp/Orn-binding" evidence="2">
    <location>
        <begin position="155"/>
        <end position="304"/>
    </location>
</feature>
<dbReference type="InterPro" id="IPR006130">
    <property type="entry name" value="Asp/Orn_carbamoylTrfase"/>
</dbReference>
<dbReference type="InterPro" id="IPR002292">
    <property type="entry name" value="Orn/put_carbamltrans"/>
</dbReference>
<name>A0A381SET7_9ZZZZ</name>
<evidence type="ECO:0008006" key="5">
    <source>
        <dbReference type="Google" id="ProtNLM"/>
    </source>
</evidence>
<dbReference type="Gene3D" id="3.40.50.1370">
    <property type="entry name" value="Aspartate/ornithine carbamoyltransferase"/>
    <property type="match status" value="2"/>
</dbReference>
<sequence length="308" mass="33727">MKKDFLSILDLTTADLERCLDVAAELKRRRAEGQGAPTASLLAGQHVALLFDKPSLRTRATFEIAVRELGGEIINPTVDETLGKRETMADVARNLERWVAAAIIRTFKQERLVEAACATTRLRIINALSDTEHPCQALADMMTLREHWGTLAGRVLTFVGDGNNVATSLVQASAMLGVRIRVASPDGYGLSDRVVDEAIGRNASASVEQFIDPHKAVSGADAVYTDAWTSMGQENESRLRQNTFFPYQANAELMAKAKPGALFLHCLPAHRGEEVTDEVIEAPTSVVFDQAENRLHTEKALLTMLLTE</sequence>
<accession>A0A381SET7</accession>
<proteinExistence type="predicted"/>
<dbReference type="SUPFAM" id="SSF53671">
    <property type="entry name" value="Aspartate/ornithine carbamoyltransferase"/>
    <property type="match status" value="1"/>
</dbReference>
<dbReference type="NCBIfam" id="NF001986">
    <property type="entry name" value="PRK00779.1"/>
    <property type="match status" value="1"/>
</dbReference>
<reference evidence="4" key="1">
    <citation type="submission" date="2018-05" db="EMBL/GenBank/DDBJ databases">
        <authorList>
            <person name="Lanie J.A."/>
            <person name="Ng W.-L."/>
            <person name="Kazmierczak K.M."/>
            <person name="Andrzejewski T.M."/>
            <person name="Davidsen T.M."/>
            <person name="Wayne K.J."/>
            <person name="Tettelin H."/>
            <person name="Glass J.I."/>
            <person name="Rusch D."/>
            <person name="Podicherti R."/>
            <person name="Tsui H.-C.T."/>
            <person name="Winkler M.E."/>
        </authorList>
    </citation>
    <scope>NUCLEOTIDE SEQUENCE</scope>
</reference>
<evidence type="ECO:0000259" key="3">
    <source>
        <dbReference type="Pfam" id="PF02729"/>
    </source>
</evidence>
<dbReference type="PANTHER" id="PTHR45753">
    <property type="entry name" value="ORNITHINE CARBAMOYLTRANSFERASE, MITOCHONDRIAL"/>
    <property type="match status" value="1"/>
</dbReference>
<dbReference type="Pfam" id="PF02729">
    <property type="entry name" value="OTCace_N"/>
    <property type="match status" value="1"/>
</dbReference>
<dbReference type="Pfam" id="PF00185">
    <property type="entry name" value="OTCace"/>
    <property type="match status" value="1"/>
</dbReference>
<keyword evidence="1" id="KW-0808">Transferase</keyword>
<dbReference type="GO" id="GO:0004585">
    <property type="term" value="F:ornithine carbamoyltransferase activity"/>
    <property type="evidence" value="ECO:0007669"/>
    <property type="project" value="TreeGrafter"/>
</dbReference>
<organism evidence="4">
    <name type="scientific">marine metagenome</name>
    <dbReference type="NCBI Taxonomy" id="408172"/>
    <lineage>
        <taxon>unclassified sequences</taxon>
        <taxon>metagenomes</taxon>
        <taxon>ecological metagenomes</taxon>
    </lineage>
</organism>
<dbReference type="InterPro" id="IPR006131">
    <property type="entry name" value="Asp_carbamoyltransf_Asp/Orn-bd"/>
</dbReference>
<gene>
    <name evidence="4" type="ORF">METZ01_LOCUS52527</name>
</gene>
<evidence type="ECO:0000256" key="1">
    <source>
        <dbReference type="ARBA" id="ARBA00022679"/>
    </source>
</evidence>
<feature type="domain" description="Aspartate/ornithine carbamoyltransferase carbamoyl-P binding" evidence="3">
    <location>
        <begin position="3"/>
        <end position="146"/>
    </location>
</feature>
<dbReference type="NCBIfam" id="TIGR00658">
    <property type="entry name" value="orni_carb_tr"/>
    <property type="match status" value="1"/>
</dbReference>
<evidence type="ECO:0000259" key="2">
    <source>
        <dbReference type="Pfam" id="PF00185"/>
    </source>
</evidence>
<dbReference type="PRINTS" id="PR00100">
    <property type="entry name" value="AOTCASE"/>
</dbReference>
<dbReference type="GO" id="GO:0016597">
    <property type="term" value="F:amino acid binding"/>
    <property type="evidence" value="ECO:0007669"/>
    <property type="project" value="InterPro"/>
</dbReference>
<protein>
    <recommendedName>
        <fullName evidence="5">Ornithine carbamoyltransferase</fullName>
    </recommendedName>
</protein>
<evidence type="ECO:0000313" key="4">
    <source>
        <dbReference type="EMBL" id="SUZ99673.1"/>
    </source>
</evidence>
<dbReference type="GO" id="GO:0019240">
    <property type="term" value="P:citrulline biosynthetic process"/>
    <property type="evidence" value="ECO:0007669"/>
    <property type="project" value="TreeGrafter"/>
</dbReference>
<dbReference type="FunFam" id="3.40.50.1370:FF:000008">
    <property type="entry name" value="Ornithine carbamoyltransferase"/>
    <property type="match status" value="1"/>
</dbReference>
<dbReference type="InterPro" id="IPR036901">
    <property type="entry name" value="Asp/Orn_carbamoylTrfase_sf"/>
</dbReference>
<dbReference type="PANTHER" id="PTHR45753:SF3">
    <property type="entry name" value="ORNITHINE TRANSCARBAMYLASE, MITOCHONDRIAL"/>
    <property type="match status" value="1"/>
</dbReference>